<proteinExistence type="predicted"/>
<evidence type="ECO:0000313" key="3">
    <source>
        <dbReference type="EMBL" id="CZS98257.1"/>
    </source>
</evidence>
<keyword evidence="4" id="KW-1185">Reference proteome</keyword>
<keyword evidence="2" id="KW-1133">Transmembrane helix</keyword>
<dbReference type="EMBL" id="FJUX01000035">
    <property type="protein sequence ID" value="CZS98257.1"/>
    <property type="molecule type" value="Genomic_DNA"/>
</dbReference>
<evidence type="ECO:0000256" key="1">
    <source>
        <dbReference type="SAM" id="MobiDB-lite"/>
    </source>
</evidence>
<feature type="compositionally biased region" description="Basic and acidic residues" evidence="1">
    <location>
        <begin position="73"/>
        <end position="86"/>
    </location>
</feature>
<reference evidence="4" key="1">
    <citation type="submission" date="2016-03" db="EMBL/GenBank/DDBJ databases">
        <authorList>
            <person name="Guldener U."/>
        </authorList>
    </citation>
    <scope>NUCLEOTIDE SEQUENCE [LARGE SCALE GENOMIC DNA]</scope>
    <source>
        <strain evidence="4">04CH-RAC-A.6.1</strain>
    </source>
</reference>
<dbReference type="OrthoDB" id="3525487at2759"/>
<name>A0A1E1KJP0_9HELO</name>
<protein>
    <submittedName>
        <fullName evidence="3">Uncharacterized protein</fullName>
    </submittedName>
</protein>
<keyword evidence="2" id="KW-0812">Transmembrane</keyword>
<feature type="transmembrane region" description="Helical" evidence="2">
    <location>
        <begin position="20"/>
        <end position="36"/>
    </location>
</feature>
<evidence type="ECO:0000256" key="2">
    <source>
        <dbReference type="SAM" id="Phobius"/>
    </source>
</evidence>
<evidence type="ECO:0000313" key="4">
    <source>
        <dbReference type="Proteomes" id="UP000178912"/>
    </source>
</evidence>
<feature type="region of interest" description="Disordered" evidence="1">
    <location>
        <begin position="59"/>
        <end position="86"/>
    </location>
</feature>
<sequence>MRVANGQKAAAWPTKRTQRCFSIALIFTLFLIVGIHERQSWPRKAELRVNTRRGLSIYGSSPEAGMPSLPYVEDNKARRSSEKPPF</sequence>
<keyword evidence="2" id="KW-0472">Membrane</keyword>
<gene>
    <name evidence="3" type="ORF">RAG0_07047</name>
</gene>
<organism evidence="3 4">
    <name type="scientific">Rhynchosporium agropyri</name>
    <dbReference type="NCBI Taxonomy" id="914238"/>
    <lineage>
        <taxon>Eukaryota</taxon>
        <taxon>Fungi</taxon>
        <taxon>Dikarya</taxon>
        <taxon>Ascomycota</taxon>
        <taxon>Pezizomycotina</taxon>
        <taxon>Leotiomycetes</taxon>
        <taxon>Helotiales</taxon>
        <taxon>Ploettnerulaceae</taxon>
        <taxon>Rhynchosporium</taxon>
    </lineage>
</organism>
<dbReference type="Proteomes" id="UP000178912">
    <property type="component" value="Unassembled WGS sequence"/>
</dbReference>
<dbReference type="AlphaFoldDB" id="A0A1E1KJP0"/>
<accession>A0A1E1KJP0</accession>